<comment type="similarity">
    <text evidence="2 10">Belongs to the binding-protein-dependent transport system permease family. MalFG subfamily.</text>
</comment>
<accession>A0A1I5DC52</accession>
<evidence type="ECO:0000256" key="5">
    <source>
        <dbReference type="ARBA" id="ARBA00022597"/>
    </source>
</evidence>
<feature type="transmembrane region" description="Helical" evidence="9">
    <location>
        <begin position="249"/>
        <end position="269"/>
    </location>
</feature>
<keyword evidence="7 9" id="KW-1133">Transmembrane helix</keyword>
<dbReference type="SUPFAM" id="SSF161098">
    <property type="entry name" value="MetI-like"/>
    <property type="match status" value="1"/>
</dbReference>
<comment type="function">
    <text evidence="10">Part of the ABC transporter complex MalEFGK involved in maltose/maltodextrin import. Probably responsible for the translocation of the substrate across the membrane.</text>
</comment>
<protein>
    <recommendedName>
        <fullName evidence="10">Maltose/maltodextrin transport system permease protein</fullName>
    </recommendedName>
</protein>
<keyword evidence="5 10" id="KW-0762">Sugar transport</keyword>
<dbReference type="RefSeq" id="WP_091684816.1">
    <property type="nucleotide sequence ID" value="NZ_BAABFM010000026.1"/>
</dbReference>
<evidence type="ECO:0000313" key="12">
    <source>
        <dbReference type="EMBL" id="SFN96770.1"/>
    </source>
</evidence>
<gene>
    <name evidence="12" type="ORF">SAMN04489757_105127</name>
</gene>
<dbReference type="SUPFAM" id="SSF160964">
    <property type="entry name" value="MalF N-terminal region-like"/>
    <property type="match status" value="1"/>
</dbReference>
<dbReference type="Proteomes" id="UP000198806">
    <property type="component" value="Unassembled WGS sequence"/>
</dbReference>
<dbReference type="GO" id="GO:0015423">
    <property type="term" value="F:ABC-type maltose transporter activity"/>
    <property type="evidence" value="ECO:0007669"/>
    <property type="project" value="TreeGrafter"/>
</dbReference>
<evidence type="ECO:0000313" key="13">
    <source>
        <dbReference type="Proteomes" id="UP000198806"/>
    </source>
</evidence>
<keyword evidence="3 9" id="KW-0813">Transport</keyword>
<comment type="subcellular location">
    <subcellularLocation>
        <location evidence="1 9">Cell membrane</location>
        <topology evidence="1 9">Multi-pass membrane protein</topology>
    </subcellularLocation>
</comment>
<feature type="transmembrane region" description="Helical" evidence="9">
    <location>
        <begin position="301"/>
        <end position="323"/>
    </location>
</feature>
<organism evidence="12 13">
    <name type="scientific">Anaerocolumna aminovalerica</name>
    <dbReference type="NCBI Taxonomy" id="1527"/>
    <lineage>
        <taxon>Bacteria</taxon>
        <taxon>Bacillati</taxon>
        <taxon>Bacillota</taxon>
        <taxon>Clostridia</taxon>
        <taxon>Lachnospirales</taxon>
        <taxon>Lachnospiraceae</taxon>
        <taxon>Anaerocolumna</taxon>
    </lineage>
</organism>
<feature type="transmembrane region" description="Helical" evidence="9">
    <location>
        <begin position="30"/>
        <end position="50"/>
    </location>
</feature>
<evidence type="ECO:0000256" key="10">
    <source>
        <dbReference type="RuleBase" id="RU367050"/>
    </source>
</evidence>
<name>A0A1I5DC52_9FIRM</name>
<evidence type="ECO:0000256" key="2">
    <source>
        <dbReference type="ARBA" id="ARBA00009047"/>
    </source>
</evidence>
<evidence type="ECO:0000256" key="4">
    <source>
        <dbReference type="ARBA" id="ARBA00022475"/>
    </source>
</evidence>
<dbReference type="PANTHER" id="PTHR47314">
    <property type="entry name" value="MALTOSE/MALTODEXTRIN TRANSPORT SYSTEM PERMEASE PROTEIN MALF"/>
    <property type="match status" value="1"/>
</dbReference>
<feature type="transmembrane region" description="Helical" evidence="9">
    <location>
        <begin position="94"/>
        <end position="114"/>
    </location>
</feature>
<keyword evidence="6 9" id="KW-0812">Transmembrane</keyword>
<dbReference type="OrthoDB" id="9774308at2"/>
<feature type="transmembrane region" description="Helical" evidence="9">
    <location>
        <begin position="213"/>
        <end position="237"/>
    </location>
</feature>
<dbReference type="Gene3D" id="1.10.3720.10">
    <property type="entry name" value="MetI-like"/>
    <property type="match status" value="1"/>
</dbReference>
<dbReference type="AlphaFoldDB" id="A0A1I5DC52"/>
<dbReference type="GO" id="GO:1990060">
    <property type="term" value="C:maltose transport complex"/>
    <property type="evidence" value="ECO:0007669"/>
    <property type="project" value="TreeGrafter"/>
</dbReference>
<dbReference type="GO" id="GO:0042956">
    <property type="term" value="P:maltodextrin transmembrane transport"/>
    <property type="evidence" value="ECO:0007669"/>
    <property type="project" value="TreeGrafter"/>
</dbReference>
<feature type="transmembrane region" description="Helical" evidence="9">
    <location>
        <begin position="356"/>
        <end position="382"/>
    </location>
</feature>
<dbReference type="InterPro" id="IPR035906">
    <property type="entry name" value="MetI-like_sf"/>
</dbReference>
<evidence type="ECO:0000256" key="6">
    <source>
        <dbReference type="ARBA" id="ARBA00022692"/>
    </source>
</evidence>
<dbReference type="CDD" id="cd06261">
    <property type="entry name" value="TM_PBP2"/>
    <property type="match status" value="1"/>
</dbReference>
<evidence type="ECO:0000256" key="8">
    <source>
        <dbReference type="ARBA" id="ARBA00023136"/>
    </source>
</evidence>
<feature type="transmembrane region" description="Helical" evidence="9">
    <location>
        <begin position="414"/>
        <end position="437"/>
    </location>
</feature>
<dbReference type="PANTHER" id="PTHR47314:SF1">
    <property type="entry name" value="MALTOSE_MALTODEXTRIN TRANSPORT SYSTEM PERMEASE PROTEIN MALF"/>
    <property type="match status" value="1"/>
</dbReference>
<feature type="transmembrane region" description="Helical" evidence="9">
    <location>
        <begin position="149"/>
        <end position="175"/>
    </location>
</feature>
<evidence type="ECO:0000256" key="1">
    <source>
        <dbReference type="ARBA" id="ARBA00004651"/>
    </source>
</evidence>
<evidence type="ECO:0000256" key="9">
    <source>
        <dbReference type="RuleBase" id="RU363032"/>
    </source>
</evidence>
<feature type="domain" description="ABC transmembrane type-1" evidence="11">
    <location>
        <begin position="214"/>
        <end position="436"/>
    </location>
</feature>
<keyword evidence="8 9" id="KW-0472">Membrane</keyword>
<keyword evidence="13" id="KW-1185">Reference proteome</keyword>
<sequence length="446" mass="50731">MTKRKSSALVSVFIWGGGQFFLCRQKLKGLFFFLMQVLFIGIELLSGYWLEYFSGLFSPFSIRLHGGFFTKGLWGFITLGEQAGAKGGDHSTMLMIRGIISILVLLTFIFIYIWNIRDAFKAGKWIDEEGVYISSKESIKKTYEKSFPYIILIPIIILLVFVVFMPIIFSFLTAFTNYNKNHLPPAGLVDWVGFKNFTKLFQVPIWSNTFFSVFLWTIIWAVCATLSTYFIGMFQAVLLNSKYVKFKSLYRSIMILPWAIPQLISLLVFKNLLNGQFGPLGQLLIDLGLTKERIPFLTDPLLAKITVILVNLWMGFPMFMIMIQGILSNIDKGLYEAAEMDGASSFQVFRKITFPLVFKATGPLLVMNLAGNFNGFGAIYFLTEGGPVNPKYQLAGDTDILISWIYKLTLDHQIYDMAAVMCIILFIIIGGVSFWNFKRTNAFKEV</sequence>
<evidence type="ECO:0000259" key="11">
    <source>
        <dbReference type="PROSITE" id="PS50928"/>
    </source>
</evidence>
<dbReference type="EMBL" id="FOWD01000005">
    <property type="protein sequence ID" value="SFN96770.1"/>
    <property type="molecule type" value="Genomic_DNA"/>
</dbReference>
<keyword evidence="4 10" id="KW-1003">Cell membrane</keyword>
<evidence type="ECO:0000256" key="7">
    <source>
        <dbReference type="ARBA" id="ARBA00022989"/>
    </source>
</evidence>
<dbReference type="PROSITE" id="PS50928">
    <property type="entry name" value="ABC_TM1"/>
    <property type="match status" value="1"/>
</dbReference>
<dbReference type="Pfam" id="PF00528">
    <property type="entry name" value="BPD_transp_1"/>
    <property type="match status" value="1"/>
</dbReference>
<proteinExistence type="inferred from homology"/>
<evidence type="ECO:0000256" key="3">
    <source>
        <dbReference type="ARBA" id="ARBA00022448"/>
    </source>
</evidence>
<dbReference type="InterPro" id="IPR000515">
    <property type="entry name" value="MetI-like"/>
</dbReference>
<dbReference type="STRING" id="1527.SAMN04489757_105127"/>
<reference evidence="12 13" key="1">
    <citation type="submission" date="2016-10" db="EMBL/GenBank/DDBJ databases">
        <authorList>
            <person name="de Groot N.N."/>
        </authorList>
    </citation>
    <scope>NUCLEOTIDE SEQUENCE [LARGE SCALE GENOMIC DNA]</scope>
    <source>
        <strain evidence="12 13">DSM 1283</strain>
    </source>
</reference>